<feature type="domain" description="HTH tetR-type" evidence="3">
    <location>
        <begin position="6"/>
        <end position="66"/>
    </location>
</feature>
<dbReference type="EMBL" id="JAOTPO010000008">
    <property type="protein sequence ID" value="MDE5414373.1"/>
    <property type="molecule type" value="Genomic_DNA"/>
</dbReference>
<feature type="DNA-binding region" description="H-T-H motif" evidence="2">
    <location>
        <begin position="29"/>
        <end position="48"/>
    </location>
</feature>
<dbReference type="Proteomes" id="UP001148125">
    <property type="component" value="Unassembled WGS sequence"/>
</dbReference>
<dbReference type="PROSITE" id="PS50977">
    <property type="entry name" value="HTH_TETR_2"/>
    <property type="match status" value="1"/>
</dbReference>
<evidence type="ECO:0000313" key="4">
    <source>
        <dbReference type="EMBL" id="MDE5414373.1"/>
    </source>
</evidence>
<gene>
    <name evidence="4" type="ORF">N7Z68_13410</name>
</gene>
<evidence type="ECO:0000256" key="1">
    <source>
        <dbReference type="ARBA" id="ARBA00023125"/>
    </source>
</evidence>
<evidence type="ECO:0000259" key="3">
    <source>
        <dbReference type="PROSITE" id="PS50977"/>
    </source>
</evidence>
<comment type="caution">
    <text evidence="4">The sequence shown here is derived from an EMBL/GenBank/DDBJ whole genome shotgun (WGS) entry which is preliminary data.</text>
</comment>
<dbReference type="RefSeq" id="WP_275118980.1">
    <property type="nucleotide sequence ID" value="NZ_JAOTPO010000008.1"/>
</dbReference>
<evidence type="ECO:0000256" key="2">
    <source>
        <dbReference type="PROSITE-ProRule" id="PRU00335"/>
    </source>
</evidence>
<proteinExistence type="predicted"/>
<dbReference type="InterPro" id="IPR001647">
    <property type="entry name" value="HTH_TetR"/>
</dbReference>
<evidence type="ECO:0000313" key="5">
    <source>
        <dbReference type="Proteomes" id="UP001148125"/>
    </source>
</evidence>
<protein>
    <submittedName>
        <fullName evidence="4">TetR/AcrR family transcriptional regulator</fullName>
    </submittedName>
</protein>
<keyword evidence="5" id="KW-1185">Reference proteome</keyword>
<dbReference type="SUPFAM" id="SSF46689">
    <property type="entry name" value="Homeodomain-like"/>
    <property type="match status" value="1"/>
</dbReference>
<name>A0ABT5VIU9_9BACI</name>
<reference evidence="4" key="1">
    <citation type="submission" date="2024-05" db="EMBL/GenBank/DDBJ databases">
        <title>Alkalihalobacillus sp. strain MEB203 novel alkaliphilic bacterium from Lonar Lake, India.</title>
        <authorList>
            <person name="Joshi A."/>
            <person name="Thite S."/>
            <person name="Mengade P."/>
        </authorList>
    </citation>
    <scope>NUCLEOTIDE SEQUENCE</scope>
    <source>
        <strain evidence="4">MEB 203</strain>
    </source>
</reference>
<keyword evidence="1 2" id="KW-0238">DNA-binding</keyword>
<sequence>MPPKKKFSQSQIIDAAFEIAKNEGHSHISIRKVADRLGSSIAPIYVNFTDVEDLKRAVMRKVMELSEQKIKEQNSGNTFKDLGIASLRFAEEYPVLVRDLALNPNEYIQEYDQEMDFVSLMKQDPELAGFTDEELMMIFLKMRAFQLGLTMMVANRLLPKELTMDQMIELSGSAAEDIISATRLRKEKDNG</sequence>
<organism evidence="4 5">
    <name type="scientific">Alkalihalobacterium chitinilyticum</name>
    <dbReference type="NCBI Taxonomy" id="2980103"/>
    <lineage>
        <taxon>Bacteria</taxon>
        <taxon>Bacillati</taxon>
        <taxon>Bacillota</taxon>
        <taxon>Bacilli</taxon>
        <taxon>Bacillales</taxon>
        <taxon>Bacillaceae</taxon>
        <taxon>Alkalihalobacterium</taxon>
    </lineage>
</organism>
<dbReference type="InterPro" id="IPR009057">
    <property type="entry name" value="Homeodomain-like_sf"/>
</dbReference>
<dbReference type="Gene3D" id="1.10.357.10">
    <property type="entry name" value="Tetracycline Repressor, domain 2"/>
    <property type="match status" value="1"/>
</dbReference>
<accession>A0ABT5VIU9</accession>